<evidence type="ECO:0000256" key="3">
    <source>
        <dbReference type="ARBA" id="ARBA00022679"/>
    </source>
</evidence>
<evidence type="ECO:0000256" key="9">
    <source>
        <dbReference type="ARBA" id="ARBA00060399"/>
    </source>
</evidence>
<keyword evidence="6 11" id="KW-1133">Transmembrane helix</keyword>
<keyword evidence="3" id="KW-0808">Transferase</keyword>
<dbReference type="GO" id="GO:0005802">
    <property type="term" value="C:trans-Golgi network"/>
    <property type="evidence" value="ECO:0007669"/>
    <property type="project" value="TreeGrafter"/>
</dbReference>
<gene>
    <name evidence="12" type="ORF">OSB04_007117</name>
</gene>
<keyword evidence="2" id="KW-0489">Methyltransferase</keyword>
<comment type="subcellular location">
    <subcellularLocation>
        <location evidence="9">Endomembrane system</location>
        <topology evidence="9">Single-pass type II membrane protein</topology>
    </subcellularLocation>
</comment>
<proteinExistence type="inferred from homology"/>
<feature type="compositionally biased region" description="Basic and acidic residues" evidence="10">
    <location>
        <begin position="121"/>
        <end position="134"/>
    </location>
</feature>
<reference evidence="12" key="1">
    <citation type="submission" date="2023-03" db="EMBL/GenBank/DDBJ databases">
        <title>Chromosome-scale reference genome and RAD-based genetic map of yellow starthistle (Centaurea solstitialis) reveal putative structural variation and QTLs associated with invader traits.</title>
        <authorList>
            <person name="Reatini B."/>
            <person name="Cang F.A."/>
            <person name="Jiang Q."/>
            <person name="Mckibben M.T.W."/>
            <person name="Barker M.S."/>
            <person name="Rieseberg L.H."/>
            <person name="Dlugosch K.M."/>
        </authorList>
    </citation>
    <scope>NUCLEOTIDE SEQUENCE</scope>
    <source>
        <strain evidence="12">CAN-66</strain>
        <tissue evidence="12">Leaf</tissue>
    </source>
</reference>
<comment type="similarity">
    <text evidence="1">Belongs to the methyltransferase superfamily.</text>
</comment>
<dbReference type="InterPro" id="IPR029063">
    <property type="entry name" value="SAM-dependent_MTases_sf"/>
</dbReference>
<dbReference type="GO" id="GO:0005768">
    <property type="term" value="C:endosome"/>
    <property type="evidence" value="ECO:0007669"/>
    <property type="project" value="TreeGrafter"/>
</dbReference>
<dbReference type="EMBL" id="JARYMX010000002">
    <property type="protein sequence ID" value="KAJ9561957.1"/>
    <property type="molecule type" value="Genomic_DNA"/>
</dbReference>
<dbReference type="InterPro" id="IPR004159">
    <property type="entry name" value="Put_SAM_MeTrfase"/>
</dbReference>
<dbReference type="Gene3D" id="3.40.50.150">
    <property type="entry name" value="Vaccinia Virus protein VP39"/>
    <property type="match status" value="1"/>
</dbReference>
<keyword evidence="4 11" id="KW-0812">Transmembrane</keyword>
<evidence type="ECO:0000256" key="10">
    <source>
        <dbReference type="SAM" id="MobiDB-lite"/>
    </source>
</evidence>
<dbReference type="FunFam" id="3.40.50.150:FF:000084">
    <property type="entry name" value="probable methyltransferase PMT23"/>
    <property type="match status" value="1"/>
</dbReference>
<evidence type="ECO:0000313" key="12">
    <source>
        <dbReference type="EMBL" id="KAJ9561957.1"/>
    </source>
</evidence>
<name>A0AA38U2J0_9ASTR</name>
<evidence type="ECO:0000256" key="2">
    <source>
        <dbReference type="ARBA" id="ARBA00022603"/>
    </source>
</evidence>
<dbReference type="PANTHER" id="PTHR10108:SF1077">
    <property type="entry name" value="METHYLTRANSFERASE PMT27-RELATED"/>
    <property type="match status" value="1"/>
</dbReference>
<evidence type="ECO:0000313" key="13">
    <source>
        <dbReference type="Proteomes" id="UP001172457"/>
    </source>
</evidence>
<keyword evidence="8" id="KW-0325">Glycoprotein</keyword>
<evidence type="ECO:0000256" key="4">
    <source>
        <dbReference type="ARBA" id="ARBA00022692"/>
    </source>
</evidence>
<feature type="transmembrane region" description="Helical" evidence="11">
    <location>
        <begin position="21"/>
        <end position="39"/>
    </location>
</feature>
<feature type="compositionally biased region" description="Acidic residues" evidence="10">
    <location>
        <begin position="243"/>
        <end position="263"/>
    </location>
</feature>
<dbReference type="GO" id="GO:0032259">
    <property type="term" value="P:methylation"/>
    <property type="evidence" value="ECO:0007669"/>
    <property type="project" value="UniProtKB-KW"/>
</dbReference>
<keyword evidence="5" id="KW-0735">Signal-anchor</keyword>
<feature type="compositionally biased region" description="Polar residues" evidence="10">
    <location>
        <begin position="55"/>
        <end position="64"/>
    </location>
</feature>
<accession>A0AA38U2J0</accession>
<protein>
    <submittedName>
        <fullName evidence="12">Uncharacterized protein</fullName>
    </submittedName>
</protein>
<organism evidence="12 13">
    <name type="scientific">Centaurea solstitialis</name>
    <name type="common">yellow star-thistle</name>
    <dbReference type="NCBI Taxonomy" id="347529"/>
    <lineage>
        <taxon>Eukaryota</taxon>
        <taxon>Viridiplantae</taxon>
        <taxon>Streptophyta</taxon>
        <taxon>Embryophyta</taxon>
        <taxon>Tracheophyta</taxon>
        <taxon>Spermatophyta</taxon>
        <taxon>Magnoliopsida</taxon>
        <taxon>eudicotyledons</taxon>
        <taxon>Gunneridae</taxon>
        <taxon>Pentapetalae</taxon>
        <taxon>asterids</taxon>
        <taxon>campanulids</taxon>
        <taxon>Asterales</taxon>
        <taxon>Asteraceae</taxon>
        <taxon>Carduoideae</taxon>
        <taxon>Cardueae</taxon>
        <taxon>Centaureinae</taxon>
        <taxon>Centaurea</taxon>
    </lineage>
</organism>
<feature type="compositionally biased region" description="Basic and acidic residues" evidence="10">
    <location>
        <begin position="301"/>
        <end position="312"/>
    </location>
</feature>
<evidence type="ECO:0000256" key="8">
    <source>
        <dbReference type="ARBA" id="ARBA00023180"/>
    </source>
</evidence>
<evidence type="ECO:0000256" key="5">
    <source>
        <dbReference type="ARBA" id="ARBA00022968"/>
    </source>
</evidence>
<feature type="compositionally biased region" description="Acidic residues" evidence="10">
    <location>
        <begin position="271"/>
        <end position="289"/>
    </location>
</feature>
<dbReference type="Pfam" id="PF03141">
    <property type="entry name" value="Methyltransf_29"/>
    <property type="match status" value="1"/>
</dbReference>
<dbReference type="GO" id="GO:0008168">
    <property type="term" value="F:methyltransferase activity"/>
    <property type="evidence" value="ECO:0007669"/>
    <property type="project" value="UniProtKB-KW"/>
</dbReference>
<sequence>MAIGKPRSYKRSSGGSSFSSTVTTVVLVSVCALGVWILTSNSTVSPRKTADRINNDSAFDSQRSSVKRHRKVPVDAVIAPRDKPVDVSINTSDSHDEHRGLPTDVVEHDDGLKSGIDNDPDTIRETRRDEKVEKDEDSGGGGGGLTETEAELKLESTSDVDDDAESLNDSDVGKQEAEEHQEEAREEQEMEMSGSGIEDEQHGSEEEARKPQKLHDSEENTEETTGNDYDQQSDTDDRQTESGGEDDIRELEDNQEQEITDEEQEKKMENQEEDDEEEKEEIQHEDDEPIESHSIAAETRAQVESREARDVRKKMEQARISIESMIANGTTPKKPSKTTVDPTIMLPNESEKQTQVKIKVTANVDMNGDKWELCNVSAGTDYIPCLDNEIAVGDLHRWVTTITKRDIVRRRLRCALFLFQRAIRHPFHGLKVEIKTPNLSLLSVQLCSVCVPNAPYPLRWKGEPELGAGDREYITFPRGGAQFMHGALHYIDFLREAVPEISWGKHTRVVLDVGCGVASFGGYLFDRDVLTMSFAPKDEHEPQIQFALERGIPAVSAVMGTQRLPFPSRVFDLVHCVRCKVPWHKEGGILLLELNRVLRPGGYFVWSAPPVYRTLEEDVQIWKEMSALTVAMCWELVTIKKDKLNVIGVAVYRKPDSNECYDERKKRQPPICRRDDDPDAAWYVPVLACMHKVPTKDTERGSRWPEEWPERVQKPPYWLNKSQTGIYGKPAPNDFSSDYEHWKGVISKSYMSDLGINWSNVRNVMDMRAVYGGFAAALKDLKLWVLNVVNMDSPDTLPIIFERGLFGIYHDWCESFSTYPRTYDLLHADHLFSKLKNRCKIAPVMAEIDRILRPGGNLIAWDESSMIREIDELLKSMHWEVNSTLTNNQEGIISAQKSTWRPSTYASTS</sequence>
<keyword evidence="7 11" id="KW-0472">Membrane</keyword>
<feature type="compositionally biased region" description="Basic and acidic residues" evidence="10">
    <location>
        <begin position="199"/>
        <end position="218"/>
    </location>
</feature>
<evidence type="ECO:0000256" key="11">
    <source>
        <dbReference type="SAM" id="Phobius"/>
    </source>
</evidence>
<dbReference type="SUPFAM" id="SSF53335">
    <property type="entry name" value="S-adenosyl-L-methionine-dependent methyltransferases"/>
    <property type="match status" value="2"/>
</dbReference>
<evidence type="ECO:0000256" key="6">
    <source>
        <dbReference type="ARBA" id="ARBA00022989"/>
    </source>
</evidence>
<evidence type="ECO:0000256" key="1">
    <source>
        <dbReference type="ARBA" id="ARBA00008361"/>
    </source>
</evidence>
<feature type="compositionally biased region" description="Polar residues" evidence="10">
    <location>
        <begin position="223"/>
        <end position="232"/>
    </location>
</feature>
<feature type="compositionally biased region" description="Acidic residues" evidence="10">
    <location>
        <begin position="179"/>
        <end position="190"/>
    </location>
</feature>
<dbReference type="PANTHER" id="PTHR10108">
    <property type="entry name" value="SAM-DEPENDENT METHYLTRANSFERASE"/>
    <property type="match status" value="1"/>
</dbReference>
<keyword evidence="13" id="KW-1185">Reference proteome</keyword>
<feature type="compositionally biased region" description="Acidic residues" evidence="10">
    <location>
        <begin position="158"/>
        <end position="168"/>
    </location>
</feature>
<dbReference type="Proteomes" id="UP001172457">
    <property type="component" value="Chromosome 2"/>
</dbReference>
<feature type="compositionally biased region" description="Basic and acidic residues" evidence="10">
    <location>
        <begin position="93"/>
        <end position="112"/>
    </location>
</feature>
<feature type="region of interest" description="Disordered" evidence="10">
    <location>
        <begin position="44"/>
        <end position="312"/>
    </location>
</feature>
<evidence type="ECO:0000256" key="7">
    <source>
        <dbReference type="ARBA" id="ARBA00023136"/>
    </source>
</evidence>
<comment type="caution">
    <text evidence="12">The sequence shown here is derived from an EMBL/GenBank/DDBJ whole genome shotgun (WGS) entry which is preliminary data.</text>
</comment>
<dbReference type="AlphaFoldDB" id="A0AA38U2J0"/>